<dbReference type="Gene3D" id="3.40.50.1820">
    <property type="entry name" value="alpha/beta hydrolase"/>
    <property type="match status" value="1"/>
</dbReference>
<gene>
    <name evidence="4" type="ORF">VSH64_34360</name>
</gene>
<keyword evidence="2" id="KW-0732">Signal</keyword>
<dbReference type="InterPro" id="IPR029058">
    <property type="entry name" value="AB_hydrolase_fold"/>
</dbReference>
<dbReference type="Pfam" id="PF12697">
    <property type="entry name" value="Abhydrolase_6"/>
    <property type="match status" value="1"/>
</dbReference>
<evidence type="ECO:0000256" key="1">
    <source>
        <dbReference type="ARBA" id="ARBA00022801"/>
    </source>
</evidence>
<feature type="signal peptide" evidence="2">
    <location>
        <begin position="1"/>
        <end position="29"/>
    </location>
</feature>
<feature type="domain" description="AB hydrolase-1" evidence="3">
    <location>
        <begin position="94"/>
        <end position="374"/>
    </location>
</feature>
<evidence type="ECO:0000259" key="3">
    <source>
        <dbReference type="Pfam" id="PF12697"/>
    </source>
</evidence>
<name>A0ABZ1I263_9PSEU</name>
<feature type="chain" id="PRO_5047510852" evidence="2">
    <location>
        <begin position="30"/>
        <end position="426"/>
    </location>
</feature>
<dbReference type="PANTHER" id="PTHR43798">
    <property type="entry name" value="MONOACYLGLYCEROL LIPASE"/>
    <property type="match status" value="1"/>
</dbReference>
<evidence type="ECO:0000313" key="4">
    <source>
        <dbReference type="EMBL" id="WSE27903.1"/>
    </source>
</evidence>
<evidence type="ECO:0000313" key="5">
    <source>
        <dbReference type="Proteomes" id="UP001330812"/>
    </source>
</evidence>
<proteinExistence type="predicted"/>
<dbReference type="GO" id="GO:0016787">
    <property type="term" value="F:hydrolase activity"/>
    <property type="evidence" value="ECO:0007669"/>
    <property type="project" value="UniProtKB-KW"/>
</dbReference>
<dbReference type="RefSeq" id="WP_326566907.1">
    <property type="nucleotide sequence ID" value="NZ_CP142149.1"/>
</dbReference>
<sequence>MRRSRIKHVALAALTVLGLGTGLAPSASAEPFPVSNSQLPLSPGCSFVDTTVPSEVLDHQVVPLPVGSITAPPELTIHGRLCLPASGSAKTVMLALHGITYTNQYWDSGYQPETYSFVRQMTAAGYGVYAIDRLGYGESAHPSGAVVTLDSQAEVAHQVLQQLRAGKIGGSPFQHVILVGHSYGTATSWLESSIYNDADAIIGTGWGSSIQLAPLTRFFSGFARNPAMIDAKTAPLVGLDPTYFTPPAGGRDKDFLYVLSNVDPAMIDYDQNVLRDTVTLGEGSTFINRYNKLSLGAIPTTGQELSLPLSAHTENIRIPVFLVDGEKDLFFCGPGAAHCASSQALQKEEAQYFAPAACVRAAVTPAAGHDLNLQRNAPDTYRTIRGWADQALGPDGSQAAAYRAGCQAYSGTNGTSGPATFGPLAA</sequence>
<evidence type="ECO:0000256" key="2">
    <source>
        <dbReference type="SAM" id="SignalP"/>
    </source>
</evidence>
<dbReference type="PANTHER" id="PTHR43798:SF31">
    <property type="entry name" value="AB HYDROLASE SUPERFAMILY PROTEIN YCLE"/>
    <property type="match status" value="1"/>
</dbReference>
<reference evidence="4 5" key="1">
    <citation type="journal article" date="2015" name="Int. J. Syst. Evol. Microbiol.">
        <title>Amycolatopsis rhabdoformis sp. nov., an actinomycete isolated from a tropical forest soil.</title>
        <authorList>
            <person name="Souza W.R."/>
            <person name="Silva R.E."/>
            <person name="Goodfellow M."/>
            <person name="Busarakam K."/>
            <person name="Figueiro F.S."/>
            <person name="Ferreira D."/>
            <person name="Rodrigues-Filho E."/>
            <person name="Moraes L.A.B."/>
            <person name="Zucchi T.D."/>
        </authorList>
    </citation>
    <scope>NUCLEOTIDE SEQUENCE [LARGE SCALE GENOMIC DNA]</scope>
    <source>
        <strain evidence="4 5">NCIMB 14900</strain>
    </source>
</reference>
<dbReference type="SUPFAM" id="SSF53474">
    <property type="entry name" value="alpha/beta-Hydrolases"/>
    <property type="match status" value="1"/>
</dbReference>
<dbReference type="EMBL" id="CP142149">
    <property type="protein sequence ID" value="WSE27903.1"/>
    <property type="molecule type" value="Genomic_DNA"/>
</dbReference>
<dbReference type="InterPro" id="IPR000073">
    <property type="entry name" value="AB_hydrolase_1"/>
</dbReference>
<dbReference type="InterPro" id="IPR050266">
    <property type="entry name" value="AB_hydrolase_sf"/>
</dbReference>
<keyword evidence="1 4" id="KW-0378">Hydrolase</keyword>
<protein>
    <submittedName>
        <fullName evidence="4">Alpha/beta fold hydrolase</fullName>
    </submittedName>
</protein>
<dbReference type="Proteomes" id="UP001330812">
    <property type="component" value="Chromosome"/>
</dbReference>
<accession>A0ABZ1I263</accession>
<organism evidence="4 5">
    <name type="scientific">Amycolatopsis rhabdoformis</name>
    <dbReference type="NCBI Taxonomy" id="1448059"/>
    <lineage>
        <taxon>Bacteria</taxon>
        <taxon>Bacillati</taxon>
        <taxon>Actinomycetota</taxon>
        <taxon>Actinomycetes</taxon>
        <taxon>Pseudonocardiales</taxon>
        <taxon>Pseudonocardiaceae</taxon>
        <taxon>Amycolatopsis</taxon>
    </lineage>
</organism>
<keyword evidence="5" id="KW-1185">Reference proteome</keyword>